<evidence type="ECO:0000256" key="1">
    <source>
        <dbReference type="SAM" id="Coils"/>
    </source>
</evidence>
<evidence type="ECO:0000313" key="3">
    <source>
        <dbReference type="Proteomes" id="UP001597191"/>
    </source>
</evidence>
<keyword evidence="3" id="KW-1185">Reference proteome</keyword>
<protein>
    <submittedName>
        <fullName evidence="2">Uncharacterized protein</fullName>
    </submittedName>
</protein>
<dbReference type="Pfam" id="PF21825">
    <property type="entry name" value="crAss001_48"/>
    <property type="match status" value="1"/>
</dbReference>
<dbReference type="RefSeq" id="WP_125647806.1">
    <property type="nucleotide sequence ID" value="NZ_JBHTOH010000025.1"/>
</dbReference>
<proteinExistence type="predicted"/>
<evidence type="ECO:0000313" key="2">
    <source>
        <dbReference type="EMBL" id="MFD1410754.1"/>
    </source>
</evidence>
<gene>
    <name evidence="2" type="ORF">ACFQ4R_03885</name>
</gene>
<name>A0ABW4BKJ2_9LACO</name>
<dbReference type="InterPro" id="IPR054052">
    <property type="entry name" value="Y16Q-like"/>
</dbReference>
<organism evidence="2 3">
    <name type="scientific">Lapidilactobacillus gannanensis</name>
    <dbReference type="NCBI Taxonomy" id="2486002"/>
    <lineage>
        <taxon>Bacteria</taxon>
        <taxon>Bacillati</taxon>
        <taxon>Bacillota</taxon>
        <taxon>Bacilli</taxon>
        <taxon>Lactobacillales</taxon>
        <taxon>Lactobacillaceae</taxon>
        <taxon>Lapidilactobacillus</taxon>
    </lineage>
</organism>
<accession>A0ABW4BKJ2</accession>
<dbReference type="EMBL" id="JBHTOH010000025">
    <property type="protein sequence ID" value="MFD1410754.1"/>
    <property type="molecule type" value="Genomic_DNA"/>
</dbReference>
<reference evidence="3" key="1">
    <citation type="journal article" date="2019" name="Int. J. Syst. Evol. Microbiol.">
        <title>The Global Catalogue of Microorganisms (GCM) 10K type strain sequencing project: providing services to taxonomists for standard genome sequencing and annotation.</title>
        <authorList>
            <consortium name="The Broad Institute Genomics Platform"/>
            <consortium name="The Broad Institute Genome Sequencing Center for Infectious Disease"/>
            <person name="Wu L."/>
            <person name="Ma J."/>
        </authorList>
    </citation>
    <scope>NUCLEOTIDE SEQUENCE [LARGE SCALE GENOMIC DNA]</scope>
    <source>
        <strain evidence="3">CCM 8937</strain>
    </source>
</reference>
<sequence length="78" mass="9125">MKTNEELIKKLNNELGELNDKLNRLNSYWMSQTAMEKSFRDCSQLQLDLLAAQSSSMRSYAYILRSRISDLLGEYNEN</sequence>
<feature type="coiled-coil region" evidence="1">
    <location>
        <begin position="1"/>
        <end position="28"/>
    </location>
</feature>
<keyword evidence="1" id="KW-0175">Coiled coil</keyword>
<comment type="caution">
    <text evidence="2">The sequence shown here is derived from an EMBL/GenBank/DDBJ whole genome shotgun (WGS) entry which is preliminary data.</text>
</comment>
<dbReference type="Proteomes" id="UP001597191">
    <property type="component" value="Unassembled WGS sequence"/>
</dbReference>